<dbReference type="InterPro" id="IPR038718">
    <property type="entry name" value="SNF2-like_sf"/>
</dbReference>
<feature type="compositionally biased region" description="Basic and acidic residues" evidence="1">
    <location>
        <begin position="1"/>
        <end position="11"/>
    </location>
</feature>
<name>A0A811UYN1_CERCA</name>
<dbReference type="InterPro" id="IPR027417">
    <property type="entry name" value="P-loop_NTPase"/>
</dbReference>
<keyword evidence="4" id="KW-1185">Reference proteome</keyword>
<dbReference type="InterPro" id="IPR000330">
    <property type="entry name" value="SNF2_N"/>
</dbReference>
<dbReference type="InterPro" id="IPR050496">
    <property type="entry name" value="SNF2_RAD54_helicase_repair"/>
</dbReference>
<dbReference type="PANTHER" id="PTHR45629">
    <property type="entry name" value="SNF2/RAD54 FAMILY MEMBER"/>
    <property type="match status" value="1"/>
</dbReference>
<dbReference type="Proteomes" id="UP000606786">
    <property type="component" value="Unassembled WGS sequence"/>
</dbReference>
<dbReference type="Pfam" id="PF00176">
    <property type="entry name" value="SNF2-rel_dom"/>
    <property type="match status" value="1"/>
</dbReference>
<dbReference type="PANTHER" id="PTHR45629:SF7">
    <property type="entry name" value="DNA EXCISION REPAIR PROTEIN ERCC-6-RELATED"/>
    <property type="match status" value="1"/>
</dbReference>
<dbReference type="Gene3D" id="3.40.50.10810">
    <property type="entry name" value="Tandem AAA-ATPase domain"/>
    <property type="match status" value="1"/>
</dbReference>
<dbReference type="AlphaFoldDB" id="A0A811UYN1"/>
<dbReference type="OrthoDB" id="413460at2759"/>
<feature type="domain" description="SNF2 N-terminal" evidence="2">
    <location>
        <begin position="61"/>
        <end position="143"/>
    </location>
</feature>
<evidence type="ECO:0000259" key="2">
    <source>
        <dbReference type="Pfam" id="PF00176"/>
    </source>
</evidence>
<organism evidence="3 4">
    <name type="scientific">Ceratitis capitata</name>
    <name type="common">Mediterranean fruit fly</name>
    <name type="synonym">Tephritis capitata</name>
    <dbReference type="NCBI Taxonomy" id="7213"/>
    <lineage>
        <taxon>Eukaryota</taxon>
        <taxon>Metazoa</taxon>
        <taxon>Ecdysozoa</taxon>
        <taxon>Arthropoda</taxon>
        <taxon>Hexapoda</taxon>
        <taxon>Insecta</taxon>
        <taxon>Pterygota</taxon>
        <taxon>Neoptera</taxon>
        <taxon>Endopterygota</taxon>
        <taxon>Diptera</taxon>
        <taxon>Brachycera</taxon>
        <taxon>Muscomorpha</taxon>
        <taxon>Tephritoidea</taxon>
        <taxon>Tephritidae</taxon>
        <taxon>Ceratitis</taxon>
        <taxon>Ceratitis</taxon>
    </lineage>
</organism>
<accession>A0A811UYN1</accession>
<evidence type="ECO:0000256" key="1">
    <source>
        <dbReference type="SAM" id="MobiDB-lite"/>
    </source>
</evidence>
<protein>
    <submittedName>
        <fullName evidence="3">(Mediterranean fruit fly) hypothetical protein</fullName>
    </submittedName>
</protein>
<evidence type="ECO:0000313" key="4">
    <source>
        <dbReference type="Proteomes" id="UP000606786"/>
    </source>
</evidence>
<feature type="region of interest" description="Disordered" evidence="1">
    <location>
        <begin position="1"/>
        <end position="23"/>
    </location>
</feature>
<evidence type="ECO:0000313" key="3">
    <source>
        <dbReference type="EMBL" id="CAD7003751.1"/>
    </source>
</evidence>
<reference evidence="3" key="1">
    <citation type="submission" date="2020-11" db="EMBL/GenBank/DDBJ databases">
        <authorList>
            <person name="Whitehead M."/>
        </authorList>
    </citation>
    <scope>NUCLEOTIDE SEQUENCE</scope>
    <source>
        <strain evidence="3">EGII</strain>
    </source>
</reference>
<gene>
    <name evidence="3" type="ORF">CCAP1982_LOCUS12187</name>
</gene>
<dbReference type="GO" id="GO:0005524">
    <property type="term" value="F:ATP binding"/>
    <property type="evidence" value="ECO:0007669"/>
    <property type="project" value="InterPro"/>
</dbReference>
<sequence length="146" mass="16525">MKSENTTENKSENNLNSHARQEKRKDSLKSMALFYHHHQKSYERIKSSFTSHTFNGSTSQTRSTFASSSERWCLIPVQCVMGFHDPTYRGCILADDMGLGKTLQCLTLACILLKSGPYGGERVLHRVLVVTPSSLTRNWEKELVNG</sequence>
<comment type="caution">
    <text evidence="3">The sequence shown here is derived from an EMBL/GenBank/DDBJ whole genome shotgun (WGS) entry which is preliminary data.</text>
</comment>
<dbReference type="SUPFAM" id="SSF52540">
    <property type="entry name" value="P-loop containing nucleoside triphosphate hydrolases"/>
    <property type="match status" value="1"/>
</dbReference>
<dbReference type="EMBL" id="CAJHJT010000034">
    <property type="protein sequence ID" value="CAD7003751.1"/>
    <property type="molecule type" value="Genomic_DNA"/>
</dbReference>
<proteinExistence type="predicted"/>